<gene>
    <name evidence="2" type="ORF">HNQ40_003284</name>
</gene>
<dbReference type="GO" id="GO:0035438">
    <property type="term" value="F:cyclic-di-GMP binding"/>
    <property type="evidence" value="ECO:0007669"/>
    <property type="project" value="InterPro"/>
</dbReference>
<accession>A0A7X0LMX8</accession>
<feature type="domain" description="PilZ" evidence="1">
    <location>
        <begin position="38"/>
        <end position="135"/>
    </location>
</feature>
<name>A0A7X0LMX8_9BACT</name>
<evidence type="ECO:0000259" key="1">
    <source>
        <dbReference type="Pfam" id="PF07238"/>
    </source>
</evidence>
<evidence type="ECO:0000313" key="2">
    <source>
        <dbReference type="EMBL" id="MBB6431478.1"/>
    </source>
</evidence>
<dbReference type="Gene3D" id="2.40.10.220">
    <property type="entry name" value="predicted glycosyltransferase like domains"/>
    <property type="match status" value="1"/>
</dbReference>
<comment type="caution">
    <text evidence="2">The sequence shown here is derived from an EMBL/GenBank/DDBJ whole genome shotgun (WGS) entry which is preliminary data.</text>
</comment>
<dbReference type="SUPFAM" id="SSF141371">
    <property type="entry name" value="PilZ domain-like"/>
    <property type="match status" value="1"/>
</dbReference>
<dbReference type="InterPro" id="IPR009875">
    <property type="entry name" value="PilZ_domain"/>
</dbReference>
<dbReference type="EMBL" id="JACHGY010000001">
    <property type="protein sequence ID" value="MBB6431478.1"/>
    <property type="molecule type" value="Genomic_DNA"/>
</dbReference>
<dbReference type="RefSeq" id="WP_184678943.1">
    <property type="nucleotide sequence ID" value="NZ_JACHGY010000001.1"/>
</dbReference>
<proteinExistence type="predicted"/>
<dbReference type="Pfam" id="PF07238">
    <property type="entry name" value="PilZ"/>
    <property type="match status" value="1"/>
</dbReference>
<dbReference type="AlphaFoldDB" id="A0A7X0LMX8"/>
<organism evidence="2 3">
    <name type="scientific">Algisphaera agarilytica</name>
    <dbReference type="NCBI Taxonomy" id="1385975"/>
    <lineage>
        <taxon>Bacteria</taxon>
        <taxon>Pseudomonadati</taxon>
        <taxon>Planctomycetota</taxon>
        <taxon>Phycisphaerae</taxon>
        <taxon>Phycisphaerales</taxon>
        <taxon>Phycisphaeraceae</taxon>
        <taxon>Algisphaera</taxon>
    </lineage>
</organism>
<keyword evidence="3" id="KW-1185">Reference proteome</keyword>
<dbReference type="Proteomes" id="UP000541810">
    <property type="component" value="Unassembled WGS sequence"/>
</dbReference>
<sequence length="143" mass="15505">MQPPRQNTPLTPPITDAEIDAVLRELDKVQVSPDLIAQREHPRMPYREPVAVVCEAGDWPGDVVRFTAVCHDLSDGGLGILSPVFISPGTLAVITLVTANGHELPVTATLAYCTKVREHVYKCGAKFDIPIDSVAFSSMRRAG</sequence>
<evidence type="ECO:0000313" key="3">
    <source>
        <dbReference type="Proteomes" id="UP000541810"/>
    </source>
</evidence>
<protein>
    <recommendedName>
        <fullName evidence="1">PilZ domain-containing protein</fullName>
    </recommendedName>
</protein>
<reference evidence="2 3" key="1">
    <citation type="submission" date="2020-08" db="EMBL/GenBank/DDBJ databases">
        <title>Genomic Encyclopedia of Type Strains, Phase IV (KMG-IV): sequencing the most valuable type-strain genomes for metagenomic binning, comparative biology and taxonomic classification.</title>
        <authorList>
            <person name="Goeker M."/>
        </authorList>
    </citation>
    <scope>NUCLEOTIDE SEQUENCE [LARGE SCALE GENOMIC DNA]</scope>
    <source>
        <strain evidence="2 3">DSM 103725</strain>
    </source>
</reference>